<evidence type="ECO:0000256" key="1">
    <source>
        <dbReference type="SAM" id="Phobius"/>
    </source>
</evidence>
<name>A0A1I4B020_9PSEU</name>
<proteinExistence type="predicted"/>
<organism evidence="2 3">
    <name type="scientific">Amycolatopsis sacchari</name>
    <dbReference type="NCBI Taxonomy" id="115433"/>
    <lineage>
        <taxon>Bacteria</taxon>
        <taxon>Bacillati</taxon>
        <taxon>Actinomycetota</taxon>
        <taxon>Actinomycetes</taxon>
        <taxon>Pseudonocardiales</taxon>
        <taxon>Pseudonocardiaceae</taxon>
        <taxon>Amycolatopsis</taxon>
    </lineage>
</organism>
<keyword evidence="3" id="KW-1185">Reference proteome</keyword>
<dbReference type="RefSeq" id="WP_091514611.1">
    <property type="nucleotide sequence ID" value="NZ_CBDQZW010000021.1"/>
</dbReference>
<keyword evidence="1" id="KW-0812">Transmembrane</keyword>
<accession>A0A1I4B020</accession>
<dbReference type="AlphaFoldDB" id="A0A1I4B020"/>
<reference evidence="2 3" key="1">
    <citation type="submission" date="2016-10" db="EMBL/GenBank/DDBJ databases">
        <authorList>
            <person name="de Groot N.N."/>
        </authorList>
    </citation>
    <scope>NUCLEOTIDE SEQUENCE [LARGE SCALE GENOMIC DNA]</scope>
    <source>
        <strain evidence="2 3">DSM 44468</strain>
    </source>
</reference>
<evidence type="ECO:0000313" key="2">
    <source>
        <dbReference type="EMBL" id="SFK62242.1"/>
    </source>
</evidence>
<feature type="transmembrane region" description="Helical" evidence="1">
    <location>
        <begin position="157"/>
        <end position="176"/>
    </location>
</feature>
<dbReference type="Pfam" id="PF10801">
    <property type="entry name" value="DUF2537"/>
    <property type="match status" value="1"/>
</dbReference>
<keyword evidence="1" id="KW-0472">Membrane</keyword>
<dbReference type="OrthoDB" id="3573230at2"/>
<sequence>MELRIRGERAVLKGHGEAYTREVDPHSLALGAELADALHEWARVAAAVRRAQDAGEPSEAAPVVSHRGRQLAARVATVMGTTVHYVDPVTDEEVAVPPSPADPARPSLGQRLFGGVEIGNEPTPWGTGLVVAGFVAAVVITAMVALASALAEETAGWVVVLAAVIVTAGLAPSLWLARRLPIVRWLALGAAAGCVLAWFGVLTVAL</sequence>
<dbReference type="EMBL" id="FORP01000026">
    <property type="protein sequence ID" value="SFK62242.1"/>
    <property type="molecule type" value="Genomic_DNA"/>
</dbReference>
<dbReference type="InterPro" id="IPR024244">
    <property type="entry name" value="DUF2537"/>
</dbReference>
<feature type="transmembrane region" description="Helical" evidence="1">
    <location>
        <begin position="129"/>
        <end position="151"/>
    </location>
</feature>
<keyword evidence="1" id="KW-1133">Transmembrane helix</keyword>
<gene>
    <name evidence="2" type="ORF">SAMN05421835_12622</name>
</gene>
<evidence type="ECO:0000313" key="3">
    <source>
        <dbReference type="Proteomes" id="UP000199025"/>
    </source>
</evidence>
<feature type="transmembrane region" description="Helical" evidence="1">
    <location>
        <begin position="183"/>
        <end position="205"/>
    </location>
</feature>
<protein>
    <recommendedName>
        <fullName evidence="4">DUF2537 domain-containing protein</fullName>
    </recommendedName>
</protein>
<evidence type="ECO:0008006" key="4">
    <source>
        <dbReference type="Google" id="ProtNLM"/>
    </source>
</evidence>
<dbReference type="STRING" id="115433.SAMN05421835_12622"/>
<dbReference type="Proteomes" id="UP000199025">
    <property type="component" value="Unassembled WGS sequence"/>
</dbReference>